<accession>A0A2H3BGK1</accession>
<sequence>MSVSKSSTLKAVKTSLSNIRGRVGPKATPPSVSSRTSPDVGAMRPHSSSFSLQPGELMDTSPRPLDHTPIPSSTLPSYDADFIPLSALPSSLYDEGQIPDSQPPEFLAVDDNNDIPDLMALLEAINIQAGPPSDTCLMFSDTFHQSAQFLKAIMEAARIGRIDEFSNVENIQKLYQHISTTGAILKFLMFVADHMAHLESTQRVALEWKVRHNWHLVVQWLSHKLEMLAPLAYPDRMS</sequence>
<reference evidence="3" key="1">
    <citation type="journal article" date="2017" name="Nat. Ecol. Evol.">
        <title>Genome expansion and lineage-specific genetic innovations in the forest pathogenic fungi Armillaria.</title>
        <authorList>
            <person name="Sipos G."/>
            <person name="Prasanna A.N."/>
            <person name="Walter M.C."/>
            <person name="O'Connor E."/>
            <person name="Balint B."/>
            <person name="Krizsan K."/>
            <person name="Kiss B."/>
            <person name="Hess J."/>
            <person name="Varga T."/>
            <person name="Slot J."/>
            <person name="Riley R."/>
            <person name="Boka B."/>
            <person name="Rigling D."/>
            <person name="Barry K."/>
            <person name="Lee J."/>
            <person name="Mihaltcheva S."/>
            <person name="LaButti K."/>
            <person name="Lipzen A."/>
            <person name="Waldron R."/>
            <person name="Moloney N.M."/>
            <person name="Sperisen C."/>
            <person name="Kredics L."/>
            <person name="Vagvoelgyi C."/>
            <person name="Patrignani A."/>
            <person name="Fitzpatrick D."/>
            <person name="Nagy I."/>
            <person name="Doyle S."/>
            <person name="Anderson J.B."/>
            <person name="Grigoriev I.V."/>
            <person name="Gueldener U."/>
            <person name="Muensterkoetter M."/>
            <person name="Nagy L.G."/>
        </authorList>
    </citation>
    <scope>NUCLEOTIDE SEQUENCE [LARGE SCALE GENOMIC DNA]</scope>
    <source>
        <strain evidence="3">28-4</strain>
    </source>
</reference>
<evidence type="ECO:0000313" key="2">
    <source>
        <dbReference type="EMBL" id="PBK62176.1"/>
    </source>
</evidence>
<feature type="compositionally biased region" description="Polar residues" evidence="1">
    <location>
        <begin position="1"/>
        <end position="18"/>
    </location>
</feature>
<dbReference type="AlphaFoldDB" id="A0A2H3BGK1"/>
<proteinExistence type="predicted"/>
<evidence type="ECO:0000256" key="1">
    <source>
        <dbReference type="SAM" id="MobiDB-lite"/>
    </source>
</evidence>
<keyword evidence="3" id="KW-1185">Reference proteome</keyword>
<dbReference type="Proteomes" id="UP000218334">
    <property type="component" value="Unassembled WGS sequence"/>
</dbReference>
<feature type="region of interest" description="Disordered" evidence="1">
    <location>
        <begin position="1"/>
        <end position="63"/>
    </location>
</feature>
<protein>
    <submittedName>
        <fullName evidence="2">Uncharacterized protein</fullName>
    </submittedName>
</protein>
<gene>
    <name evidence="2" type="ORF">ARMSODRAFT_980952</name>
</gene>
<dbReference type="EMBL" id="KZ293469">
    <property type="protein sequence ID" value="PBK62176.1"/>
    <property type="molecule type" value="Genomic_DNA"/>
</dbReference>
<evidence type="ECO:0000313" key="3">
    <source>
        <dbReference type="Proteomes" id="UP000218334"/>
    </source>
</evidence>
<organism evidence="2 3">
    <name type="scientific">Armillaria solidipes</name>
    <dbReference type="NCBI Taxonomy" id="1076256"/>
    <lineage>
        <taxon>Eukaryota</taxon>
        <taxon>Fungi</taxon>
        <taxon>Dikarya</taxon>
        <taxon>Basidiomycota</taxon>
        <taxon>Agaricomycotina</taxon>
        <taxon>Agaricomycetes</taxon>
        <taxon>Agaricomycetidae</taxon>
        <taxon>Agaricales</taxon>
        <taxon>Marasmiineae</taxon>
        <taxon>Physalacriaceae</taxon>
        <taxon>Armillaria</taxon>
    </lineage>
</organism>
<name>A0A2H3BGK1_9AGAR</name>